<keyword evidence="6" id="KW-1185">Reference proteome</keyword>
<dbReference type="Pfam" id="PF00248">
    <property type="entry name" value="Aldo_ket_red"/>
    <property type="match status" value="1"/>
</dbReference>
<feature type="active site" description="Proton donor" evidence="1">
    <location>
        <position position="67"/>
    </location>
</feature>
<gene>
    <name evidence="5" type="ORF">FB45DRAFT_934464</name>
</gene>
<dbReference type="Gene3D" id="3.20.20.100">
    <property type="entry name" value="NADP-dependent oxidoreductase domain"/>
    <property type="match status" value="1"/>
</dbReference>
<dbReference type="EMBL" id="JARKIF010000022">
    <property type="protein sequence ID" value="KAJ7616557.1"/>
    <property type="molecule type" value="Genomic_DNA"/>
</dbReference>
<organism evidence="5 6">
    <name type="scientific">Roridomyces roridus</name>
    <dbReference type="NCBI Taxonomy" id="1738132"/>
    <lineage>
        <taxon>Eukaryota</taxon>
        <taxon>Fungi</taxon>
        <taxon>Dikarya</taxon>
        <taxon>Basidiomycota</taxon>
        <taxon>Agaricomycotina</taxon>
        <taxon>Agaricomycetes</taxon>
        <taxon>Agaricomycetidae</taxon>
        <taxon>Agaricales</taxon>
        <taxon>Marasmiineae</taxon>
        <taxon>Mycenaceae</taxon>
        <taxon>Roridomyces</taxon>
    </lineage>
</organism>
<evidence type="ECO:0000256" key="2">
    <source>
        <dbReference type="PIRSR" id="PIRSR000097-2"/>
    </source>
</evidence>
<evidence type="ECO:0000256" key="3">
    <source>
        <dbReference type="PIRSR" id="PIRSR000097-3"/>
    </source>
</evidence>
<dbReference type="InterPro" id="IPR036812">
    <property type="entry name" value="NAD(P)_OxRdtase_dom_sf"/>
</dbReference>
<evidence type="ECO:0000256" key="1">
    <source>
        <dbReference type="PIRSR" id="PIRSR000097-1"/>
    </source>
</evidence>
<dbReference type="Proteomes" id="UP001221142">
    <property type="component" value="Unassembled WGS sequence"/>
</dbReference>
<evidence type="ECO:0000259" key="4">
    <source>
        <dbReference type="Pfam" id="PF00248"/>
    </source>
</evidence>
<dbReference type="InterPro" id="IPR020471">
    <property type="entry name" value="AKR"/>
</dbReference>
<feature type="binding site" evidence="2">
    <location>
        <position position="123"/>
    </location>
    <ligand>
        <name>substrate</name>
    </ligand>
</feature>
<dbReference type="AlphaFoldDB" id="A0AAD7FG26"/>
<dbReference type="GO" id="GO:0016491">
    <property type="term" value="F:oxidoreductase activity"/>
    <property type="evidence" value="ECO:0007669"/>
    <property type="project" value="InterPro"/>
</dbReference>
<feature type="domain" description="NADP-dependent oxidoreductase" evidence="4">
    <location>
        <begin position="33"/>
        <end position="320"/>
    </location>
</feature>
<name>A0AAD7FG26_9AGAR</name>
<comment type="caution">
    <text evidence="5">The sequence shown here is derived from an EMBL/GenBank/DDBJ whole genome shotgun (WGS) entry which is preliminary data.</text>
</comment>
<dbReference type="InterPro" id="IPR018170">
    <property type="entry name" value="Aldo/ket_reductase_CS"/>
</dbReference>
<dbReference type="InterPro" id="IPR023210">
    <property type="entry name" value="NADP_OxRdtase_dom"/>
</dbReference>
<feature type="site" description="Lowers pKa of active site Tyr" evidence="3">
    <location>
        <position position="92"/>
    </location>
</feature>
<dbReference type="PRINTS" id="PR00069">
    <property type="entry name" value="ALDKETRDTASE"/>
</dbReference>
<sequence length="345" mass="37882">MSVPTVPLNSKLVLENGKEFLIGGHQKVDIPLIGLGTWKSGPDTVSKAVETHLTQTGSTHLDCAWGYGNEADVGRGIKASGKDRSEVFITSKLWGTWHKKVEAALDDTLAQLGTDYLDLYLIHWPIAMNSTDPKNGPLIPLLSSGVRDIDHDWDLRRTWTQMEALVASGKVRSIGISNFSEKNLKKILPLDVLRARYPGETFPDDIVETKIIPSINQLELHVYNPQHALVKRMSEFGVRAEAYSPLGSGDQSVLEDEVVVEIAKKHGLAPADVLIGYLIKKSIPTLPKSVTPSRIVSNVKGALDAREKLTDADVEALDKLAGEGGKQKRFIMPPWPVDLGFENWG</sequence>
<dbReference type="PROSITE" id="PS00062">
    <property type="entry name" value="ALDOKETO_REDUCTASE_2"/>
    <property type="match status" value="1"/>
</dbReference>
<proteinExistence type="predicted"/>
<dbReference type="SUPFAM" id="SSF51430">
    <property type="entry name" value="NAD(P)-linked oxidoreductase"/>
    <property type="match status" value="1"/>
</dbReference>
<evidence type="ECO:0000313" key="5">
    <source>
        <dbReference type="EMBL" id="KAJ7616557.1"/>
    </source>
</evidence>
<dbReference type="PANTHER" id="PTHR11732">
    <property type="entry name" value="ALDO/KETO REDUCTASE"/>
    <property type="match status" value="1"/>
</dbReference>
<protein>
    <submittedName>
        <fullName evidence="5">NADP-dependent oxidoreductase domain-containing protein</fullName>
    </submittedName>
</protein>
<reference evidence="5" key="1">
    <citation type="submission" date="2023-03" db="EMBL/GenBank/DDBJ databases">
        <title>Massive genome expansion in bonnet fungi (Mycena s.s.) driven by repeated elements and novel gene families across ecological guilds.</title>
        <authorList>
            <consortium name="Lawrence Berkeley National Laboratory"/>
            <person name="Harder C.B."/>
            <person name="Miyauchi S."/>
            <person name="Viragh M."/>
            <person name="Kuo A."/>
            <person name="Thoen E."/>
            <person name="Andreopoulos B."/>
            <person name="Lu D."/>
            <person name="Skrede I."/>
            <person name="Drula E."/>
            <person name="Henrissat B."/>
            <person name="Morin E."/>
            <person name="Kohler A."/>
            <person name="Barry K."/>
            <person name="LaButti K."/>
            <person name="Morin E."/>
            <person name="Salamov A."/>
            <person name="Lipzen A."/>
            <person name="Mereny Z."/>
            <person name="Hegedus B."/>
            <person name="Baldrian P."/>
            <person name="Stursova M."/>
            <person name="Weitz H."/>
            <person name="Taylor A."/>
            <person name="Grigoriev I.V."/>
            <person name="Nagy L.G."/>
            <person name="Martin F."/>
            <person name="Kauserud H."/>
        </authorList>
    </citation>
    <scope>NUCLEOTIDE SEQUENCE</scope>
    <source>
        <strain evidence="5">9284</strain>
    </source>
</reference>
<dbReference type="PIRSF" id="PIRSF000097">
    <property type="entry name" value="AKR"/>
    <property type="match status" value="1"/>
</dbReference>
<accession>A0AAD7FG26</accession>
<evidence type="ECO:0000313" key="6">
    <source>
        <dbReference type="Proteomes" id="UP001221142"/>
    </source>
</evidence>